<evidence type="ECO:0000313" key="3">
    <source>
        <dbReference type="Proteomes" id="UP000092876"/>
    </source>
</evidence>
<organism evidence="2 3">
    <name type="scientific">Vibrio atlanticus</name>
    <dbReference type="NCBI Taxonomy" id="693153"/>
    <lineage>
        <taxon>Bacteria</taxon>
        <taxon>Pseudomonadati</taxon>
        <taxon>Pseudomonadota</taxon>
        <taxon>Gammaproteobacteria</taxon>
        <taxon>Vibrionales</taxon>
        <taxon>Vibrionaceae</taxon>
        <taxon>Vibrio</taxon>
    </lineage>
</organism>
<accession>A0A1C3ITQ8</accession>
<keyword evidence="1" id="KW-0472">Membrane</keyword>
<evidence type="ECO:0000256" key="1">
    <source>
        <dbReference type="SAM" id="Phobius"/>
    </source>
</evidence>
<sequence length="31" mass="3453">MKFIWLKVAVTVLVFAALFGIVYYKVASGMS</sequence>
<dbReference type="Proteomes" id="UP000092876">
    <property type="component" value="Unassembled WGS sequence"/>
</dbReference>
<gene>
    <name evidence="2" type="ORF">VAT7223_02323</name>
</gene>
<dbReference type="AlphaFoldDB" id="A0A1C3ITQ8"/>
<reference evidence="3" key="1">
    <citation type="submission" date="2016-06" db="EMBL/GenBank/DDBJ databases">
        <authorList>
            <person name="Rodrigo-Torres Lidia"/>
            <person name="Arahal R.David."/>
        </authorList>
    </citation>
    <scope>NUCLEOTIDE SEQUENCE [LARGE SCALE GENOMIC DNA]</scope>
    <source>
        <strain evidence="3">CECT 7223</strain>
    </source>
</reference>
<keyword evidence="1" id="KW-1133">Transmembrane helix</keyword>
<protein>
    <submittedName>
        <fullName evidence="2">Uncharacterized protein</fullName>
    </submittedName>
</protein>
<dbReference type="EMBL" id="FLQP01000029">
    <property type="protein sequence ID" value="SBS64698.1"/>
    <property type="molecule type" value="Genomic_DNA"/>
</dbReference>
<proteinExistence type="predicted"/>
<evidence type="ECO:0000313" key="2">
    <source>
        <dbReference type="EMBL" id="SBS64698.1"/>
    </source>
</evidence>
<name>A0A1C3ITQ8_9VIBR</name>
<keyword evidence="1" id="KW-0812">Transmembrane</keyword>
<feature type="transmembrane region" description="Helical" evidence="1">
    <location>
        <begin position="6"/>
        <end position="26"/>
    </location>
</feature>